<reference evidence="8" key="2">
    <citation type="journal article" date="2016" name="Int. J. Syst. Evol. Microbiol.">
        <title>Complete genome sequence and cell structure of Limnochorda pilosa, a Gram-negative spore-former within the phylum Firmicutes.</title>
        <authorList>
            <person name="Watanabe M."/>
            <person name="Kojima H."/>
            <person name="Fukui M."/>
        </authorList>
    </citation>
    <scope>NUCLEOTIDE SEQUENCE [LARGE SCALE GENOMIC DNA]</scope>
    <source>
        <strain evidence="8">HC45</strain>
    </source>
</reference>
<comment type="similarity">
    <text evidence="1 4">Belongs to the FGGY kinase family.</text>
</comment>
<evidence type="ECO:0000313" key="8">
    <source>
        <dbReference type="Proteomes" id="UP000065807"/>
    </source>
</evidence>
<evidence type="ECO:0000256" key="2">
    <source>
        <dbReference type="ARBA" id="ARBA00022679"/>
    </source>
</evidence>
<dbReference type="Pfam" id="PF00370">
    <property type="entry name" value="FGGY_N"/>
    <property type="match status" value="1"/>
</dbReference>
<dbReference type="InterPro" id="IPR018484">
    <property type="entry name" value="FGGY_N"/>
</dbReference>
<protein>
    <submittedName>
        <fullName evidence="7">Gluconokinase</fullName>
    </submittedName>
</protein>
<dbReference type="InterPro" id="IPR000577">
    <property type="entry name" value="Carb_kinase_FGGY"/>
</dbReference>
<keyword evidence="3 4" id="KW-0418">Kinase</keyword>
<dbReference type="GO" id="GO:0016301">
    <property type="term" value="F:kinase activity"/>
    <property type="evidence" value="ECO:0007669"/>
    <property type="project" value="UniProtKB-KW"/>
</dbReference>
<feature type="domain" description="Carbohydrate kinase FGGY C-terminal" evidence="6">
    <location>
        <begin position="266"/>
        <end position="453"/>
    </location>
</feature>
<dbReference type="EMBL" id="AP014924">
    <property type="protein sequence ID" value="BAS28067.1"/>
    <property type="molecule type" value="Genomic_DNA"/>
</dbReference>
<name>A0A0K2SM20_LIMPI</name>
<keyword evidence="2 4" id="KW-0808">Transferase</keyword>
<proteinExistence type="inferred from homology"/>
<dbReference type="AlphaFoldDB" id="A0A0K2SM20"/>
<dbReference type="SUPFAM" id="SSF53067">
    <property type="entry name" value="Actin-like ATPase domain"/>
    <property type="match status" value="2"/>
</dbReference>
<dbReference type="GO" id="GO:0005975">
    <property type="term" value="P:carbohydrate metabolic process"/>
    <property type="evidence" value="ECO:0007669"/>
    <property type="project" value="InterPro"/>
</dbReference>
<keyword evidence="8" id="KW-1185">Reference proteome</keyword>
<dbReference type="RefSeq" id="WP_068137848.1">
    <property type="nucleotide sequence ID" value="NZ_AP014924.1"/>
</dbReference>
<evidence type="ECO:0000259" key="5">
    <source>
        <dbReference type="Pfam" id="PF00370"/>
    </source>
</evidence>
<dbReference type="Gene3D" id="3.30.420.40">
    <property type="match status" value="2"/>
</dbReference>
<dbReference type="InterPro" id="IPR050406">
    <property type="entry name" value="FGGY_Carb_Kinase"/>
</dbReference>
<evidence type="ECO:0000256" key="1">
    <source>
        <dbReference type="ARBA" id="ARBA00009156"/>
    </source>
</evidence>
<dbReference type="PANTHER" id="PTHR43095:SF2">
    <property type="entry name" value="GLUCONOKINASE"/>
    <property type="match status" value="1"/>
</dbReference>
<dbReference type="KEGG" id="lpil:LIP_2226"/>
<accession>A0A0K2SM20</accession>
<evidence type="ECO:0000259" key="6">
    <source>
        <dbReference type="Pfam" id="PF02782"/>
    </source>
</evidence>
<feature type="domain" description="Carbohydrate kinase FGGY N-terminal" evidence="5">
    <location>
        <begin position="5"/>
        <end position="256"/>
    </location>
</feature>
<evidence type="ECO:0000256" key="4">
    <source>
        <dbReference type="RuleBase" id="RU003733"/>
    </source>
</evidence>
<dbReference type="Proteomes" id="UP000065807">
    <property type="component" value="Chromosome"/>
</dbReference>
<organism evidence="7 8">
    <name type="scientific">Limnochorda pilosa</name>
    <dbReference type="NCBI Taxonomy" id="1555112"/>
    <lineage>
        <taxon>Bacteria</taxon>
        <taxon>Bacillati</taxon>
        <taxon>Bacillota</taxon>
        <taxon>Limnochordia</taxon>
        <taxon>Limnochordales</taxon>
        <taxon>Limnochordaceae</taxon>
        <taxon>Limnochorda</taxon>
    </lineage>
</organism>
<dbReference type="PIRSF" id="PIRSF000538">
    <property type="entry name" value="GlpK"/>
    <property type="match status" value="1"/>
</dbReference>
<reference evidence="8" key="1">
    <citation type="submission" date="2015-07" db="EMBL/GenBank/DDBJ databases">
        <title>Complete genome sequence and phylogenetic analysis of Limnochorda pilosa.</title>
        <authorList>
            <person name="Watanabe M."/>
            <person name="Kojima H."/>
            <person name="Fukui M."/>
        </authorList>
    </citation>
    <scope>NUCLEOTIDE SEQUENCE [LARGE SCALE GENOMIC DNA]</scope>
    <source>
        <strain evidence="8">HC45</strain>
    </source>
</reference>
<dbReference type="PROSITE" id="PS00445">
    <property type="entry name" value="FGGY_KINASES_2"/>
    <property type="match status" value="1"/>
</dbReference>
<dbReference type="CDD" id="cd07808">
    <property type="entry name" value="ASKHA_NBD_FGGY_EcXK-like"/>
    <property type="match status" value="1"/>
</dbReference>
<dbReference type="Pfam" id="PF02782">
    <property type="entry name" value="FGGY_C"/>
    <property type="match status" value="1"/>
</dbReference>
<sequence>MDQRVYLTLDLGTSGCRAAAFTGDGRRLAHRRALYPTETPRPGWVEQDPKEWEKAALEALGQVMGDLLAAGISGGDVASLAVTGQMAGLVLVDGEGGHPYPALPWSDRRAEPVVTRLQAEMGPRYYETTGCHASSVYPAVKLMWIAAGGGGEELRRAVAAARWVLSPKDELLRRLTGSPGTDRSCAVATGLWNLQSDGWDEALCRMAGVRAEQLPPVLPMTAKGGGMRKELARRLGLPAGLPVLMGAGDGVCQNLGVNVMEPGDIALSLGSSGVVRGVTSEPLIDRRPGGPPRVTAYPFVGGAWVTNGATANAAGVFDWLARILAGGSGLPLEGIDALAPGSENVLFLPYLAGERSPLWEPSARGVFFGLTGSTRRVHLVRAAVEGVAMAMRRLLDAFREHQPPPRQAALAGGAGTDARIAQILADVLKLPLLRFPEPGLEALRGAAILGAAAGDGAGDALADAVRRAATQINPPVPERFEPRRPGAYDEVYARFVELTDALMPLFRRWA</sequence>
<dbReference type="InterPro" id="IPR043129">
    <property type="entry name" value="ATPase_NBD"/>
</dbReference>
<evidence type="ECO:0000256" key="3">
    <source>
        <dbReference type="ARBA" id="ARBA00022777"/>
    </source>
</evidence>
<dbReference type="STRING" id="1555112.LIP_2226"/>
<dbReference type="PANTHER" id="PTHR43095">
    <property type="entry name" value="SUGAR KINASE"/>
    <property type="match status" value="1"/>
</dbReference>
<dbReference type="InterPro" id="IPR018485">
    <property type="entry name" value="FGGY_C"/>
</dbReference>
<dbReference type="InterPro" id="IPR018483">
    <property type="entry name" value="Carb_kinase_FGGY_CS"/>
</dbReference>
<dbReference type="GO" id="GO:0016773">
    <property type="term" value="F:phosphotransferase activity, alcohol group as acceptor"/>
    <property type="evidence" value="ECO:0007669"/>
    <property type="project" value="InterPro"/>
</dbReference>
<gene>
    <name evidence="7" type="ORF">LIP_2226</name>
</gene>
<evidence type="ECO:0000313" key="7">
    <source>
        <dbReference type="EMBL" id="BAS28067.1"/>
    </source>
</evidence>
<dbReference type="OrthoDB" id="9805576at2"/>